<evidence type="ECO:0000313" key="1">
    <source>
        <dbReference type="EMBL" id="ALS99242.1"/>
    </source>
</evidence>
<protein>
    <recommendedName>
        <fullName evidence="3">Sulfotransferase domain-containing protein</fullName>
    </recommendedName>
</protein>
<evidence type="ECO:0000313" key="2">
    <source>
        <dbReference type="Proteomes" id="UP000068447"/>
    </source>
</evidence>
<sequence>MNTLFFHVGPHKTGTTALQKFFMDNREALFRSNLVYPKRFQRIFGHHDFRQPLADKGLSKEDIAFFNPEPHDFLLSSEDFISLGKDSFEHLRNSLDNKRIVAIYTWRRASFKLYSIWQETVKHGGTESFFSYYHDHLARPAQSQMLSADLKVTALSHVFGKENVRILDYDASTANDSLLQDFMAMIERPWQPDFVTPENNPDAVNKAMDITDIEIIRALNCIFLKHFNTRGMWVRNQYTQHIDKLEQAGLAELKKVVAANIRELKVGNYFLDNRCEKVMTEKFADNIVNYQPNSRINTIRVAKDEWVFDKDAQKLLGDMGHIIRVSEQ</sequence>
<proteinExistence type="predicted"/>
<accession>A0A0U2RPF4</accession>
<name>A0A0U2RPF4_9ALTE</name>
<dbReference type="SUPFAM" id="SSF52540">
    <property type="entry name" value="P-loop containing nucleoside triphosphate hydrolases"/>
    <property type="match status" value="1"/>
</dbReference>
<gene>
    <name evidence="1" type="ORF">AT746_13910</name>
</gene>
<dbReference type="InterPro" id="IPR027417">
    <property type="entry name" value="P-loop_NTPase"/>
</dbReference>
<dbReference type="KEGG" id="lal:AT746_13910"/>
<dbReference type="Gene3D" id="3.40.50.300">
    <property type="entry name" value="P-loop containing nucleotide triphosphate hydrolases"/>
    <property type="match status" value="1"/>
</dbReference>
<dbReference type="AlphaFoldDB" id="A0A0U2RPF4"/>
<dbReference type="OrthoDB" id="547265at2"/>
<reference evidence="1 2" key="1">
    <citation type="submission" date="2015-12" db="EMBL/GenBank/DDBJ databases">
        <title>Complete genome of Lacimicrobium alkaliphilum KCTC 32984.</title>
        <authorList>
            <person name="Kim S.-G."/>
            <person name="Lee Y.-J."/>
        </authorList>
    </citation>
    <scope>NUCLEOTIDE SEQUENCE [LARGE SCALE GENOMIC DNA]</scope>
    <source>
        <strain evidence="1 2">YelD216</strain>
    </source>
</reference>
<dbReference type="EMBL" id="CP013650">
    <property type="protein sequence ID" value="ALS99242.1"/>
    <property type="molecule type" value="Genomic_DNA"/>
</dbReference>
<dbReference type="RefSeq" id="WP_062481296.1">
    <property type="nucleotide sequence ID" value="NZ_CP013650.1"/>
</dbReference>
<organism evidence="1 2">
    <name type="scientific">Lacimicrobium alkaliphilum</name>
    <dbReference type="NCBI Taxonomy" id="1526571"/>
    <lineage>
        <taxon>Bacteria</taxon>
        <taxon>Pseudomonadati</taxon>
        <taxon>Pseudomonadota</taxon>
        <taxon>Gammaproteobacteria</taxon>
        <taxon>Alteromonadales</taxon>
        <taxon>Alteromonadaceae</taxon>
        <taxon>Lacimicrobium</taxon>
    </lineage>
</organism>
<dbReference type="Proteomes" id="UP000068447">
    <property type="component" value="Chromosome"/>
</dbReference>
<dbReference type="STRING" id="1526571.AT746_13910"/>
<evidence type="ECO:0008006" key="3">
    <source>
        <dbReference type="Google" id="ProtNLM"/>
    </source>
</evidence>
<keyword evidence="2" id="KW-1185">Reference proteome</keyword>